<evidence type="ECO:0000313" key="7">
    <source>
        <dbReference type="Proteomes" id="UP000197138"/>
    </source>
</evidence>
<evidence type="ECO:0000313" key="5">
    <source>
        <dbReference type="EMBL" id="OWM81796.1"/>
    </source>
</evidence>
<dbReference type="OrthoDB" id="673374at2759"/>
<dbReference type="InterPro" id="IPR021864">
    <property type="entry name" value="DUF3475"/>
</dbReference>
<name>A0A218XAS3_PUNGR</name>
<proteinExistence type="predicted"/>
<evidence type="ECO:0000256" key="2">
    <source>
        <dbReference type="SAM" id="MobiDB-lite"/>
    </source>
</evidence>
<evidence type="ECO:0008006" key="9">
    <source>
        <dbReference type="Google" id="ProtNLM"/>
    </source>
</evidence>
<feature type="domain" description="DUF3475" evidence="4">
    <location>
        <begin position="37"/>
        <end position="92"/>
    </location>
</feature>
<evidence type="ECO:0000313" key="8">
    <source>
        <dbReference type="Proteomes" id="UP000233551"/>
    </source>
</evidence>
<reference evidence="5" key="2">
    <citation type="submission" date="2017-06" db="EMBL/GenBank/DDBJ databases">
        <title>The pomegranate genome and the genomics of punicalagin biosynthesis.</title>
        <authorList>
            <person name="Xu C."/>
        </authorList>
    </citation>
    <scope>NUCLEOTIDE SEQUENCE [LARGE SCALE GENOMIC DNA]</scope>
    <source>
        <tissue evidence="5">Fresh leaf</tissue>
    </source>
</reference>
<dbReference type="AlphaFoldDB" id="A0A218XAS3"/>
<feature type="compositionally biased region" description="Acidic residues" evidence="2">
    <location>
        <begin position="421"/>
        <end position="431"/>
    </location>
</feature>
<comment type="caution">
    <text evidence="5">The sequence shown here is derived from an EMBL/GenBank/DDBJ whole genome shotgun (WGS) entry which is preliminary data.</text>
</comment>
<dbReference type="EMBL" id="PGOL01003048">
    <property type="protein sequence ID" value="PKI43450.1"/>
    <property type="molecule type" value="Genomic_DNA"/>
</dbReference>
<evidence type="ECO:0000259" key="3">
    <source>
        <dbReference type="Pfam" id="PF05003"/>
    </source>
</evidence>
<dbReference type="GeneID" id="116195933"/>
<dbReference type="PANTHER" id="PTHR31371:SF13">
    <property type="entry name" value="OS05G0457600 PROTEIN"/>
    <property type="match status" value="1"/>
</dbReference>
<feature type="region of interest" description="Disordered" evidence="2">
    <location>
        <begin position="405"/>
        <end position="435"/>
    </location>
</feature>
<reference evidence="6 8" key="3">
    <citation type="submission" date="2017-11" db="EMBL/GenBank/DDBJ databases">
        <title>De-novo sequencing of pomegranate (Punica granatum L.) genome.</title>
        <authorList>
            <person name="Akparov Z."/>
            <person name="Amiraslanov A."/>
            <person name="Hajiyeva S."/>
            <person name="Abbasov M."/>
            <person name="Kaur K."/>
            <person name="Hamwieh A."/>
            <person name="Solovyev V."/>
            <person name="Salamov A."/>
            <person name="Braich B."/>
            <person name="Kosarev P."/>
            <person name="Mahmoud A."/>
            <person name="Hajiyev E."/>
            <person name="Babayeva S."/>
            <person name="Izzatullayeva V."/>
            <person name="Mammadov A."/>
            <person name="Mammadov A."/>
            <person name="Sharifova S."/>
            <person name="Ojaghi J."/>
            <person name="Eynullazada K."/>
            <person name="Bayramov B."/>
            <person name="Abdulazimova A."/>
            <person name="Shahmuradov I."/>
        </authorList>
    </citation>
    <scope>NUCLEOTIDE SEQUENCE [LARGE SCALE GENOMIC DNA]</scope>
    <source>
        <strain evidence="6">AG2017</strain>
        <strain evidence="8">cv. AG2017</strain>
        <tissue evidence="6">Leaf</tissue>
    </source>
</reference>
<dbReference type="Pfam" id="PF05003">
    <property type="entry name" value="DUF668"/>
    <property type="match status" value="1"/>
</dbReference>
<evidence type="ECO:0000259" key="4">
    <source>
        <dbReference type="Pfam" id="PF11961"/>
    </source>
</evidence>
<dbReference type="Proteomes" id="UP000197138">
    <property type="component" value="Unassembled WGS sequence"/>
</dbReference>
<dbReference type="InterPro" id="IPR007700">
    <property type="entry name" value="DUF668"/>
</dbReference>
<keyword evidence="1" id="KW-0175">Coiled coil</keyword>
<gene>
    <name evidence="5" type="ORF">CDL15_Pgr007834</name>
    <name evidence="6" type="ORF">CRG98_036207</name>
</gene>
<feature type="domain" description="DUF668" evidence="3">
    <location>
        <begin position="348"/>
        <end position="460"/>
    </location>
</feature>
<protein>
    <recommendedName>
        <fullName evidence="9">DUF3475 domain-containing protein</fullName>
    </recommendedName>
</protein>
<organism evidence="5 7">
    <name type="scientific">Punica granatum</name>
    <name type="common">Pomegranate</name>
    <dbReference type="NCBI Taxonomy" id="22663"/>
    <lineage>
        <taxon>Eukaryota</taxon>
        <taxon>Viridiplantae</taxon>
        <taxon>Streptophyta</taxon>
        <taxon>Embryophyta</taxon>
        <taxon>Tracheophyta</taxon>
        <taxon>Spermatophyta</taxon>
        <taxon>Magnoliopsida</taxon>
        <taxon>eudicotyledons</taxon>
        <taxon>Gunneridae</taxon>
        <taxon>Pentapetalae</taxon>
        <taxon>rosids</taxon>
        <taxon>malvids</taxon>
        <taxon>Myrtales</taxon>
        <taxon>Lythraceae</taxon>
        <taxon>Punica</taxon>
    </lineage>
</organism>
<dbReference type="PANTHER" id="PTHR31371">
    <property type="entry name" value="BNAC09G50660D PROTEIN"/>
    <property type="match status" value="1"/>
</dbReference>
<evidence type="ECO:0000313" key="6">
    <source>
        <dbReference type="EMBL" id="PKI43450.1"/>
    </source>
</evidence>
<reference evidence="7" key="1">
    <citation type="journal article" date="2017" name="Plant J.">
        <title>The pomegranate (Punica granatum L.) genome and the genomics of punicalagin biosynthesis.</title>
        <authorList>
            <person name="Qin G."/>
            <person name="Xu C."/>
            <person name="Ming R."/>
            <person name="Tang H."/>
            <person name="Guyot R."/>
            <person name="Kramer E.M."/>
            <person name="Hu Y."/>
            <person name="Yi X."/>
            <person name="Qi Y."/>
            <person name="Xu X."/>
            <person name="Gao Z."/>
            <person name="Pan H."/>
            <person name="Jian J."/>
            <person name="Tian Y."/>
            <person name="Yue Z."/>
            <person name="Xu Y."/>
        </authorList>
    </citation>
    <scope>NUCLEOTIDE SEQUENCE [LARGE SCALE GENOMIC DNA]</scope>
    <source>
        <strain evidence="7">cv. Dabenzi</strain>
    </source>
</reference>
<dbReference type="STRING" id="22663.A0A218XAS3"/>
<evidence type="ECO:0000256" key="1">
    <source>
        <dbReference type="SAM" id="Coils"/>
    </source>
</evidence>
<accession>A0A218XAS3</accession>
<dbReference type="GO" id="GO:0045927">
    <property type="term" value="P:positive regulation of growth"/>
    <property type="evidence" value="ECO:0007669"/>
    <property type="project" value="InterPro"/>
</dbReference>
<dbReference type="Proteomes" id="UP000233551">
    <property type="component" value="Unassembled WGS sequence"/>
</dbReference>
<dbReference type="EMBL" id="MTKT01002214">
    <property type="protein sequence ID" value="OWM81796.1"/>
    <property type="molecule type" value="Genomic_DNA"/>
</dbReference>
<sequence length="520" mass="58297">MVAATMVRVSAATSISASLLFRSHDKSSQPSPTSLGILAFDTAKTMSRLISLYRSLTDDEVDNLQKEVLRSEGVAYLNSRDEAYLLKLACAERLEALDSVANTISVMGRKCSDLGLNRFDLVYADLKQGLIDIGRLEFASRNADRIVEKMEKLTSATASLYSALETLAEMEKSERKLQQWRKNAPAGPTVTNQSTLQKANCDLFESKIAFQRKQVRRYKDASLWSQKMDKCVGLMARIVCVVFMRICVVFGSYMTDLTTNSKNEWPHKHSPQIRGIWVHTEMTGWAKRAVSNSGPMPKTSENRSGSAKIYSRKLKMNLFVPEDTCLLSGCGRMQSRPTTVFHSAPESTVGGSGLALLYANVIILAERFLNTPTSIGEDARGFMYDMLPSRLRTKVRAKLRRSNIMDQDQDYSSSRSSSSNSEDDEEEEEIEGEGRLAQGWRDALEAIMEWLAPVAHDTMRWQSERTLEKQRFDTGPTVLLVQTLHYSDLEKMEAAIVEVLVGLSCIFRCENRSCFGGKIN</sequence>
<dbReference type="Pfam" id="PF11961">
    <property type="entry name" value="DUF3475"/>
    <property type="match status" value="1"/>
</dbReference>
<feature type="coiled-coil region" evidence="1">
    <location>
        <begin position="136"/>
        <end position="183"/>
    </location>
</feature>
<keyword evidence="8" id="KW-1185">Reference proteome</keyword>